<reference evidence="2 3" key="1">
    <citation type="journal article" date="2018" name="Genome Res.">
        <title>The genomic architecture and molecular evolution of ant odorant receptors.</title>
        <authorList>
            <person name="McKenzie S.K."/>
            <person name="Kronauer D.J.C."/>
        </authorList>
    </citation>
    <scope>NUCLEOTIDE SEQUENCE [LARGE SCALE GENOMIC DNA]</scope>
    <source>
        <strain evidence="2">Clonal line C1</strain>
    </source>
</reference>
<evidence type="ECO:0008006" key="4">
    <source>
        <dbReference type="Google" id="ProtNLM"/>
    </source>
</evidence>
<name>A0A3L8D874_OOCBI</name>
<feature type="compositionally biased region" description="Polar residues" evidence="1">
    <location>
        <begin position="417"/>
        <end position="426"/>
    </location>
</feature>
<dbReference type="Proteomes" id="UP000279307">
    <property type="component" value="Chromosome 12"/>
</dbReference>
<feature type="region of interest" description="Disordered" evidence="1">
    <location>
        <begin position="402"/>
        <end position="433"/>
    </location>
</feature>
<organism evidence="2 3">
    <name type="scientific">Ooceraea biroi</name>
    <name type="common">Clonal raider ant</name>
    <name type="synonym">Cerapachys biroi</name>
    <dbReference type="NCBI Taxonomy" id="2015173"/>
    <lineage>
        <taxon>Eukaryota</taxon>
        <taxon>Metazoa</taxon>
        <taxon>Ecdysozoa</taxon>
        <taxon>Arthropoda</taxon>
        <taxon>Hexapoda</taxon>
        <taxon>Insecta</taxon>
        <taxon>Pterygota</taxon>
        <taxon>Neoptera</taxon>
        <taxon>Endopterygota</taxon>
        <taxon>Hymenoptera</taxon>
        <taxon>Apocrita</taxon>
        <taxon>Aculeata</taxon>
        <taxon>Formicoidea</taxon>
        <taxon>Formicidae</taxon>
        <taxon>Dorylinae</taxon>
        <taxon>Ooceraea</taxon>
    </lineage>
</organism>
<evidence type="ECO:0000256" key="1">
    <source>
        <dbReference type="SAM" id="MobiDB-lite"/>
    </source>
</evidence>
<feature type="region of interest" description="Disordered" evidence="1">
    <location>
        <begin position="357"/>
        <end position="384"/>
    </location>
</feature>
<protein>
    <recommendedName>
        <fullName evidence="4">DUF4806 domain-containing protein</fullName>
    </recommendedName>
</protein>
<evidence type="ECO:0000313" key="2">
    <source>
        <dbReference type="EMBL" id="RLU16118.1"/>
    </source>
</evidence>
<sequence>MPPKKILKTSCIKHQAASAARNELQEILNASQEETINNEIHIVNPQAHVQLGTELPGDVPTDLPAPLTLIHVHPESFLFEDLRPDLPHAPIQHADIEQNLVEDILRRFVFNGMHHNNDEFLCDDIEHHEQDNGDEDLLTRSLQVWSNRYSITSVAVDALLNILRPFHPELPKDSRTHKKPPRKTILSMLSNGEYSHVGLRCGIMSQLKHGIKNYSYKKAREMLPMAEDTDGLDIEKEIGRGMRKRKRNVFYDNDDEEEEKEDHIRISKEKGKALPRPTKFNYKKHLEIRSSSSVRNALQRLKNQRAENKWRIGTIDKRSDIEEEMVDDNLEVPKKCGAEDINVELEKARKRIQERIKKARHEKETETHVRENPGIIDKENERPSDQYNMNVQLRSSDLSLVSPPFIDEVDNTDDMKSVTTGQSRQHPISALALDSTTVSRSSSIASNQSATFSRSSSVASNQSAATFSHSSSVASNKPLVTSLVSNARYHVQKILSDVLVLKAVLSKQEELSQNLKNVDHKLDLIMDFVMTTEDVKKPEGWPTLPLRDMNSFYEWELFLQNSDNYNFAVSHFSVVAGRGVHEREMATAICKKIFSPEVASQLNWTGTEVKKGIKSLKCGACIIDACGKQYKGNFSR</sequence>
<gene>
    <name evidence="2" type="ORF">DMN91_011877</name>
</gene>
<dbReference type="EMBL" id="QOIP01000012">
    <property type="protein sequence ID" value="RLU16118.1"/>
    <property type="molecule type" value="Genomic_DNA"/>
</dbReference>
<accession>A0A3L8D874</accession>
<comment type="caution">
    <text evidence="2">The sequence shown here is derived from an EMBL/GenBank/DDBJ whole genome shotgun (WGS) entry which is preliminary data.</text>
</comment>
<evidence type="ECO:0000313" key="3">
    <source>
        <dbReference type="Proteomes" id="UP000279307"/>
    </source>
</evidence>
<proteinExistence type="predicted"/>
<dbReference type="AlphaFoldDB" id="A0A3L8D874"/>